<gene>
    <name evidence="2" type="ORF">Poli38472_000394</name>
</gene>
<sequence>MATATTTTALAPLYKKLLKLAKSLPDAAKRDATMEQIRAEFRSHRDVTDPKEIAALVQRAQSKIGFLKIVTPRTTADAGVKSYVYKNGARVEGEKAMEEGARYKTEDFDLNMRRHTQLVRRQHFMDRKSPPPRPIF</sequence>
<feature type="domain" description="Complex 1 LYR protein" evidence="1">
    <location>
        <begin position="13"/>
        <end position="63"/>
    </location>
</feature>
<dbReference type="InterPro" id="IPR008011">
    <property type="entry name" value="Complex1_LYR_dom"/>
</dbReference>
<dbReference type="AlphaFoldDB" id="A0A8K1CBV4"/>
<evidence type="ECO:0000313" key="3">
    <source>
        <dbReference type="Proteomes" id="UP000794436"/>
    </source>
</evidence>
<reference evidence="2" key="1">
    <citation type="submission" date="2019-03" db="EMBL/GenBank/DDBJ databases">
        <title>Long read genome sequence of the mycoparasitic Pythium oligandrum ATCC 38472 isolated from sugarbeet rhizosphere.</title>
        <authorList>
            <person name="Gaulin E."/>
        </authorList>
    </citation>
    <scope>NUCLEOTIDE SEQUENCE</scope>
    <source>
        <strain evidence="2">ATCC 38472_TT</strain>
    </source>
</reference>
<dbReference type="Pfam" id="PF05347">
    <property type="entry name" value="Complex1_LYR"/>
    <property type="match status" value="1"/>
</dbReference>
<keyword evidence="3" id="KW-1185">Reference proteome</keyword>
<comment type="caution">
    <text evidence="2">The sequence shown here is derived from an EMBL/GenBank/DDBJ whole genome shotgun (WGS) entry which is preliminary data.</text>
</comment>
<dbReference type="Proteomes" id="UP000794436">
    <property type="component" value="Unassembled WGS sequence"/>
</dbReference>
<proteinExistence type="predicted"/>
<dbReference type="OrthoDB" id="525068at2759"/>
<protein>
    <recommendedName>
        <fullName evidence="1">Complex 1 LYR protein domain-containing protein</fullName>
    </recommendedName>
</protein>
<evidence type="ECO:0000259" key="1">
    <source>
        <dbReference type="Pfam" id="PF05347"/>
    </source>
</evidence>
<dbReference type="EMBL" id="SPLM01000108">
    <property type="protein sequence ID" value="TMW60352.1"/>
    <property type="molecule type" value="Genomic_DNA"/>
</dbReference>
<evidence type="ECO:0000313" key="2">
    <source>
        <dbReference type="EMBL" id="TMW60352.1"/>
    </source>
</evidence>
<accession>A0A8K1CBV4</accession>
<organism evidence="2 3">
    <name type="scientific">Pythium oligandrum</name>
    <name type="common">Mycoparasitic fungus</name>
    <dbReference type="NCBI Taxonomy" id="41045"/>
    <lineage>
        <taxon>Eukaryota</taxon>
        <taxon>Sar</taxon>
        <taxon>Stramenopiles</taxon>
        <taxon>Oomycota</taxon>
        <taxon>Peronosporomycetes</taxon>
        <taxon>Pythiales</taxon>
        <taxon>Pythiaceae</taxon>
        <taxon>Pythium</taxon>
    </lineage>
</organism>
<name>A0A8K1CBV4_PYTOL</name>